<dbReference type="KEGG" id="upi:EJG51_000980"/>
<sequence>MPALNGTNTMQYAYDLGIVANGRTLGTSIMFENMSFGGSSTQWTTAANGGAAFGLGLNMGVENIYLRPNGRANSVGQMSASGVKLTGVGEAGVLTPWVIADVANQPGFFKVGLDDSGNSQFQLG</sequence>
<dbReference type="EMBL" id="CP051152">
    <property type="protein sequence ID" value="QJQ04658.1"/>
    <property type="molecule type" value="Genomic_DNA"/>
</dbReference>
<protein>
    <submittedName>
        <fullName evidence="1">Uncharacterized protein</fullName>
    </submittedName>
</protein>
<evidence type="ECO:0000313" key="1">
    <source>
        <dbReference type="EMBL" id="QJQ04658.1"/>
    </source>
</evidence>
<reference evidence="1 2" key="1">
    <citation type="journal article" date="2019" name="Int. J. Syst. Evol. Microbiol.">
        <title>Undibacterium piscinae sp. nov., isolated from Korean shiner intestine.</title>
        <authorList>
            <person name="Lee S.Y."/>
            <person name="Kang W."/>
            <person name="Kim P.S."/>
            <person name="Kim H.S."/>
            <person name="Sung H."/>
            <person name="Shin N.R."/>
            <person name="Whon T.W."/>
            <person name="Yun J.H."/>
            <person name="Lee J.Y."/>
            <person name="Lee J.Y."/>
            <person name="Jung M.J."/>
            <person name="Jeong Y.S."/>
            <person name="Tak E.J."/>
            <person name="Han J.E."/>
            <person name="Hyun D.W."/>
            <person name="Kang M.S."/>
            <person name="Lee K.E."/>
            <person name="Lee B.H."/>
            <person name="Bae J.W."/>
        </authorList>
    </citation>
    <scope>NUCLEOTIDE SEQUENCE [LARGE SCALE GENOMIC DNA]</scope>
    <source>
        <strain evidence="1 2">S11R28</strain>
    </source>
</reference>
<dbReference type="AlphaFoldDB" id="A0A6M4A102"/>
<dbReference type="Proteomes" id="UP000274350">
    <property type="component" value="Chromosome"/>
</dbReference>
<name>A0A6M4A102_9BURK</name>
<proteinExistence type="predicted"/>
<gene>
    <name evidence="1" type="ORF">EJG51_000980</name>
</gene>
<organism evidence="1 2">
    <name type="scientific">Undibacterium piscinae</name>
    <dbReference type="NCBI Taxonomy" id="2495591"/>
    <lineage>
        <taxon>Bacteria</taxon>
        <taxon>Pseudomonadati</taxon>
        <taxon>Pseudomonadota</taxon>
        <taxon>Betaproteobacteria</taxon>
        <taxon>Burkholderiales</taxon>
        <taxon>Oxalobacteraceae</taxon>
        <taxon>Undibacterium</taxon>
    </lineage>
</organism>
<evidence type="ECO:0000313" key="2">
    <source>
        <dbReference type="Proteomes" id="UP000274350"/>
    </source>
</evidence>
<keyword evidence="2" id="KW-1185">Reference proteome</keyword>
<accession>A0A6M4A102</accession>